<dbReference type="EMBL" id="BMAV01006439">
    <property type="protein sequence ID" value="GFY48412.1"/>
    <property type="molecule type" value="Genomic_DNA"/>
</dbReference>
<comment type="caution">
    <text evidence="1">The sequence shown here is derived from an EMBL/GenBank/DDBJ whole genome shotgun (WGS) entry which is preliminary data.</text>
</comment>
<keyword evidence="2" id="KW-1185">Reference proteome</keyword>
<dbReference type="AlphaFoldDB" id="A0A8X6X7D3"/>
<accession>A0A8X6X7D3</accession>
<dbReference type="OrthoDB" id="6769877at2759"/>
<proteinExistence type="predicted"/>
<evidence type="ECO:0000313" key="1">
    <source>
        <dbReference type="EMBL" id="GFY48412.1"/>
    </source>
</evidence>
<reference evidence="1" key="1">
    <citation type="submission" date="2020-08" db="EMBL/GenBank/DDBJ databases">
        <title>Multicomponent nature underlies the extraordinary mechanical properties of spider dragline silk.</title>
        <authorList>
            <person name="Kono N."/>
            <person name="Nakamura H."/>
            <person name="Mori M."/>
            <person name="Yoshida Y."/>
            <person name="Ohtoshi R."/>
            <person name="Malay A.D."/>
            <person name="Moran D.A.P."/>
            <person name="Tomita M."/>
            <person name="Numata K."/>
            <person name="Arakawa K."/>
        </authorList>
    </citation>
    <scope>NUCLEOTIDE SEQUENCE</scope>
</reference>
<protein>
    <submittedName>
        <fullName evidence="1">Uncharacterized protein</fullName>
    </submittedName>
</protein>
<name>A0A8X6X7D3_9ARAC</name>
<gene>
    <name evidence="1" type="ORF">TNIN_359661</name>
</gene>
<sequence>MHSINYSTGYSADIPIPDPPKKYEIVKDYVEENEFIRPVTSHDSDFKAEDFTEPHRLNLARLSDLVTDLDLSKHKFELLVSRLHQWNLLLPGGKIKEYRTRETNYYFFEKKEHMVAYIDVNEMNCLNISYDPNNWI</sequence>
<dbReference type="Proteomes" id="UP000886998">
    <property type="component" value="Unassembled WGS sequence"/>
</dbReference>
<organism evidence="1 2">
    <name type="scientific">Trichonephila inaurata madagascariensis</name>
    <dbReference type="NCBI Taxonomy" id="2747483"/>
    <lineage>
        <taxon>Eukaryota</taxon>
        <taxon>Metazoa</taxon>
        <taxon>Ecdysozoa</taxon>
        <taxon>Arthropoda</taxon>
        <taxon>Chelicerata</taxon>
        <taxon>Arachnida</taxon>
        <taxon>Araneae</taxon>
        <taxon>Araneomorphae</taxon>
        <taxon>Entelegynae</taxon>
        <taxon>Araneoidea</taxon>
        <taxon>Nephilidae</taxon>
        <taxon>Trichonephila</taxon>
        <taxon>Trichonephila inaurata</taxon>
    </lineage>
</organism>
<evidence type="ECO:0000313" key="2">
    <source>
        <dbReference type="Proteomes" id="UP000886998"/>
    </source>
</evidence>